<comment type="similarity">
    <text evidence="1">Belongs to the LysR transcriptional regulatory family.</text>
</comment>
<dbReference type="PROSITE" id="PS50931">
    <property type="entry name" value="HTH_LYSR"/>
    <property type="match status" value="1"/>
</dbReference>
<evidence type="ECO:0000313" key="6">
    <source>
        <dbReference type="EMBL" id="KRM01287.1"/>
    </source>
</evidence>
<keyword evidence="2" id="KW-0805">Transcription regulation</keyword>
<comment type="caution">
    <text evidence="6">The sequence shown here is derived from an EMBL/GenBank/DDBJ whole genome shotgun (WGS) entry which is preliminary data.</text>
</comment>
<keyword evidence="4" id="KW-0804">Transcription</keyword>
<dbReference type="RefSeq" id="WP_056937738.1">
    <property type="nucleotide sequence ID" value="NZ_AZFN01000020.1"/>
</dbReference>
<keyword evidence="7" id="KW-1185">Reference proteome</keyword>
<evidence type="ECO:0000256" key="3">
    <source>
        <dbReference type="ARBA" id="ARBA00023125"/>
    </source>
</evidence>
<accession>A0A0R1V6Z4</accession>
<dbReference type="Gene3D" id="1.10.10.10">
    <property type="entry name" value="Winged helix-like DNA-binding domain superfamily/Winged helix DNA-binding domain"/>
    <property type="match status" value="1"/>
</dbReference>
<dbReference type="GO" id="GO:0003677">
    <property type="term" value="F:DNA binding"/>
    <property type="evidence" value="ECO:0007669"/>
    <property type="project" value="UniProtKB-KW"/>
</dbReference>
<dbReference type="InterPro" id="IPR036388">
    <property type="entry name" value="WH-like_DNA-bd_sf"/>
</dbReference>
<dbReference type="Pfam" id="PF00126">
    <property type="entry name" value="HTH_1"/>
    <property type="match status" value="1"/>
</dbReference>
<feature type="domain" description="HTH lysR-type" evidence="5">
    <location>
        <begin position="1"/>
        <end position="60"/>
    </location>
</feature>
<dbReference type="AlphaFoldDB" id="A0A0R1V6Z4"/>
<dbReference type="PANTHER" id="PTHR30419">
    <property type="entry name" value="HTH-TYPE TRANSCRIPTIONAL REGULATOR YBHD"/>
    <property type="match status" value="1"/>
</dbReference>
<reference evidence="6 7" key="1">
    <citation type="journal article" date="2015" name="Genome Announc.">
        <title>Expanding the biotechnology potential of lactobacilli through comparative genomics of 213 strains and associated genera.</title>
        <authorList>
            <person name="Sun Z."/>
            <person name="Harris H.M."/>
            <person name="McCann A."/>
            <person name="Guo C."/>
            <person name="Argimon S."/>
            <person name="Zhang W."/>
            <person name="Yang X."/>
            <person name="Jeffery I.B."/>
            <person name="Cooney J.C."/>
            <person name="Kagawa T.F."/>
            <person name="Liu W."/>
            <person name="Song Y."/>
            <person name="Salvetti E."/>
            <person name="Wrobel A."/>
            <person name="Rasinkangas P."/>
            <person name="Parkhill J."/>
            <person name="Rea M.C."/>
            <person name="O'Sullivan O."/>
            <person name="Ritari J."/>
            <person name="Douillard F.P."/>
            <person name="Paul Ross R."/>
            <person name="Yang R."/>
            <person name="Briner A.E."/>
            <person name="Felis G.E."/>
            <person name="de Vos W.M."/>
            <person name="Barrangou R."/>
            <person name="Klaenhammer T.R."/>
            <person name="Caufield P.W."/>
            <person name="Cui Y."/>
            <person name="Zhang H."/>
            <person name="O'Toole P.W."/>
        </authorList>
    </citation>
    <scope>NUCLEOTIDE SEQUENCE [LARGE SCALE GENOMIC DNA]</scope>
    <source>
        <strain evidence="6 7">DSM 16045</strain>
    </source>
</reference>
<sequence>MNSRDLKYFIELVELRNYTQVAKAFKVSQPTITQAVQRLEKEFQTKLVNSERNHRDDMITRSGILLYENAKVMLGQLSTTHQEIERSKHRQIQIGIPPIIGKMVISQVVEKLQPQLLKRLKIISMGSHELLTEVTKGHLDLALIASTEPLHISQITAYPLAALPFKLIVSEHHPLAQYDRLTFAQLGQERFINFDQQYIHQLAFQTYCDYTGVKPSIAVYRIPDISWVKELVRQNYGISLMVEQAVRNEPGIKVIELTDEVPIKFYISLVIRQSYVMSPEEQNIVEDFKAIDFS</sequence>
<dbReference type="InterPro" id="IPR000847">
    <property type="entry name" value="LysR_HTH_N"/>
</dbReference>
<dbReference type="Proteomes" id="UP000051739">
    <property type="component" value="Unassembled WGS sequence"/>
</dbReference>
<dbReference type="SUPFAM" id="SSF53850">
    <property type="entry name" value="Periplasmic binding protein-like II"/>
    <property type="match status" value="1"/>
</dbReference>
<evidence type="ECO:0000256" key="2">
    <source>
        <dbReference type="ARBA" id="ARBA00023015"/>
    </source>
</evidence>
<organism evidence="6 7">
    <name type="scientific">Limosilactobacillus gastricus DSM 16045</name>
    <dbReference type="NCBI Taxonomy" id="1423749"/>
    <lineage>
        <taxon>Bacteria</taxon>
        <taxon>Bacillati</taxon>
        <taxon>Bacillota</taxon>
        <taxon>Bacilli</taxon>
        <taxon>Lactobacillales</taxon>
        <taxon>Lactobacillaceae</taxon>
        <taxon>Limosilactobacillus</taxon>
    </lineage>
</organism>
<evidence type="ECO:0000259" key="5">
    <source>
        <dbReference type="PROSITE" id="PS50931"/>
    </source>
</evidence>
<dbReference type="Gene3D" id="3.40.190.290">
    <property type="match status" value="1"/>
</dbReference>
<gene>
    <name evidence="6" type="ORF">FC60_GL000825</name>
</gene>
<dbReference type="InterPro" id="IPR036390">
    <property type="entry name" value="WH_DNA-bd_sf"/>
</dbReference>
<evidence type="ECO:0000256" key="4">
    <source>
        <dbReference type="ARBA" id="ARBA00023163"/>
    </source>
</evidence>
<dbReference type="PANTHER" id="PTHR30419:SF25">
    <property type="entry name" value="HTH-TYPE TRANSCRIPTIONAL REGULATOR YTLI"/>
    <property type="match status" value="1"/>
</dbReference>
<dbReference type="Pfam" id="PF03466">
    <property type="entry name" value="LysR_substrate"/>
    <property type="match status" value="1"/>
</dbReference>
<protein>
    <submittedName>
        <fullName evidence="6">Malolactic regulator</fullName>
    </submittedName>
</protein>
<dbReference type="SUPFAM" id="SSF46785">
    <property type="entry name" value="Winged helix' DNA-binding domain"/>
    <property type="match status" value="1"/>
</dbReference>
<dbReference type="GO" id="GO:0003700">
    <property type="term" value="F:DNA-binding transcription factor activity"/>
    <property type="evidence" value="ECO:0007669"/>
    <property type="project" value="InterPro"/>
</dbReference>
<name>A0A0R1V6Z4_9LACO</name>
<dbReference type="InterPro" id="IPR050950">
    <property type="entry name" value="HTH-type_LysR_regulators"/>
</dbReference>
<dbReference type="EMBL" id="AZFN01000020">
    <property type="protein sequence ID" value="KRM01287.1"/>
    <property type="molecule type" value="Genomic_DNA"/>
</dbReference>
<keyword evidence="3" id="KW-0238">DNA-binding</keyword>
<evidence type="ECO:0000256" key="1">
    <source>
        <dbReference type="ARBA" id="ARBA00009437"/>
    </source>
</evidence>
<dbReference type="GO" id="GO:0005829">
    <property type="term" value="C:cytosol"/>
    <property type="evidence" value="ECO:0007669"/>
    <property type="project" value="TreeGrafter"/>
</dbReference>
<evidence type="ECO:0000313" key="7">
    <source>
        <dbReference type="Proteomes" id="UP000051739"/>
    </source>
</evidence>
<dbReference type="PATRIC" id="fig|1423749.3.peg.831"/>
<proteinExistence type="inferred from homology"/>
<dbReference type="InterPro" id="IPR005119">
    <property type="entry name" value="LysR_subst-bd"/>
</dbReference>